<dbReference type="GO" id="GO:0000978">
    <property type="term" value="F:RNA polymerase II cis-regulatory region sequence-specific DNA binding"/>
    <property type="evidence" value="ECO:0007669"/>
    <property type="project" value="TreeGrafter"/>
</dbReference>
<keyword evidence="1" id="KW-0539">Nucleus</keyword>
<dbReference type="FunFam" id="1.20.5.170:FF:000006">
    <property type="entry name" value="fos-related antigen 2 isoform X1"/>
    <property type="match status" value="1"/>
</dbReference>
<dbReference type="InterPro" id="IPR004827">
    <property type="entry name" value="bZIP"/>
</dbReference>
<organism evidence="5 6">
    <name type="scientific">Balaenoptera physalus</name>
    <name type="common">Fin whale</name>
    <name type="synonym">Balaena physalus</name>
    <dbReference type="NCBI Taxonomy" id="9770"/>
    <lineage>
        <taxon>Eukaryota</taxon>
        <taxon>Metazoa</taxon>
        <taxon>Chordata</taxon>
        <taxon>Craniata</taxon>
        <taxon>Vertebrata</taxon>
        <taxon>Euteleostomi</taxon>
        <taxon>Mammalia</taxon>
        <taxon>Eutheria</taxon>
        <taxon>Laurasiatheria</taxon>
        <taxon>Artiodactyla</taxon>
        <taxon>Whippomorpha</taxon>
        <taxon>Cetacea</taxon>
        <taxon>Mysticeti</taxon>
        <taxon>Balaenopteridae</taxon>
        <taxon>Balaenoptera</taxon>
    </lineage>
</organism>
<dbReference type="Pfam" id="PF00170">
    <property type="entry name" value="bZIP_1"/>
    <property type="match status" value="1"/>
</dbReference>
<comment type="caution">
    <text evidence="5">The sequence shown here is derived from an EMBL/GenBank/DDBJ whole genome shotgun (WGS) entry which is preliminary data.</text>
</comment>
<evidence type="ECO:0000256" key="3">
    <source>
        <dbReference type="SAM" id="MobiDB-lite"/>
    </source>
</evidence>
<dbReference type="PROSITE" id="PS50217">
    <property type="entry name" value="BZIP"/>
    <property type="match status" value="1"/>
</dbReference>
<feature type="domain" description="BZIP" evidence="4">
    <location>
        <begin position="646"/>
        <end position="709"/>
    </location>
</feature>
<evidence type="ECO:0000313" key="5">
    <source>
        <dbReference type="EMBL" id="KAB0405085.1"/>
    </source>
</evidence>
<evidence type="ECO:0000256" key="1">
    <source>
        <dbReference type="ARBA" id="ARBA00023242"/>
    </source>
</evidence>
<reference evidence="5 6" key="1">
    <citation type="journal article" date="2019" name="PLoS ONE">
        <title>Genomic analyses reveal an absence of contemporary introgressive admixture between fin whales and blue whales, despite known hybrids.</title>
        <authorList>
            <person name="Westbury M.V."/>
            <person name="Petersen B."/>
            <person name="Lorenzen E.D."/>
        </authorList>
    </citation>
    <scope>NUCLEOTIDE SEQUENCE [LARGE SCALE GENOMIC DNA]</scope>
    <source>
        <strain evidence="5">FinWhale-01</strain>
    </source>
</reference>
<evidence type="ECO:0000256" key="2">
    <source>
        <dbReference type="SAM" id="Coils"/>
    </source>
</evidence>
<protein>
    <recommendedName>
        <fullName evidence="4">BZIP domain-containing protein</fullName>
    </recommendedName>
</protein>
<dbReference type="GO" id="GO:0005634">
    <property type="term" value="C:nucleus"/>
    <property type="evidence" value="ECO:0007669"/>
    <property type="project" value="TreeGrafter"/>
</dbReference>
<dbReference type="AlphaFoldDB" id="A0A6A1QCN0"/>
<dbReference type="PANTHER" id="PTHR23351">
    <property type="entry name" value="FOS TRANSCRIPTION FACTOR-RELATED"/>
    <property type="match status" value="1"/>
</dbReference>
<dbReference type="PROSITE" id="PS00036">
    <property type="entry name" value="BZIP_BASIC"/>
    <property type="match status" value="1"/>
</dbReference>
<keyword evidence="6" id="KW-1185">Reference proteome</keyword>
<dbReference type="Proteomes" id="UP000437017">
    <property type="component" value="Unassembled WGS sequence"/>
</dbReference>
<feature type="non-terminal residue" evidence="5">
    <location>
        <position position="1"/>
    </location>
</feature>
<accession>A0A6A1QCN0</accession>
<keyword evidence="2" id="KW-0175">Coiled coil</keyword>
<dbReference type="PRINTS" id="PR00042">
    <property type="entry name" value="LEUZIPPRFOS"/>
</dbReference>
<evidence type="ECO:0000313" key="6">
    <source>
        <dbReference type="Proteomes" id="UP000437017"/>
    </source>
</evidence>
<dbReference type="GO" id="GO:0000981">
    <property type="term" value="F:DNA-binding transcription factor activity, RNA polymerase II-specific"/>
    <property type="evidence" value="ECO:0007669"/>
    <property type="project" value="TreeGrafter"/>
</dbReference>
<gene>
    <name evidence="5" type="ORF">E2I00_012605</name>
</gene>
<feature type="region of interest" description="Disordered" evidence="3">
    <location>
        <begin position="432"/>
        <end position="455"/>
    </location>
</feature>
<name>A0A6A1QCN0_BALPH</name>
<dbReference type="OrthoDB" id="2596881at2759"/>
<proteinExistence type="predicted"/>
<dbReference type="InterPro" id="IPR000837">
    <property type="entry name" value="AP-1"/>
</dbReference>
<dbReference type="PANTHER" id="PTHR23351:SF23">
    <property type="entry name" value="CYCLIC AMP-DEPENDENT TRANSCRIPTION FACTOR ATF-3"/>
    <property type="match status" value="1"/>
</dbReference>
<evidence type="ECO:0000259" key="4">
    <source>
        <dbReference type="PROSITE" id="PS50217"/>
    </source>
</evidence>
<dbReference type="Gene3D" id="1.20.5.170">
    <property type="match status" value="1"/>
</dbReference>
<sequence length="741" mass="82848">SGAEFTTPSPVHPQNSSILHTEQKSLFLASSTGLGTAGAGPVYSSLCPDIYTSASNRAPHLLLTKDKQIKSQVSEVMQIPCQPREALKHLGNQQGHDVTQRNAWLAGNCGHAPTLCKAAVHHLDPGTRQWCGQYRDTSSYFYRMNPDTSLGLPQREIMHMKTEEEVFRKRKELEQRHGDKIPRKWKLRVMLNDLNPPAGAELVDPVSLQEPPGLLLSILELDCCGFESLESVKALDPYSAPVTAEGTNSAKMPHPSDVSSSCFAFLFMALTMLHDDVFICLQSGPGMVTSEPVPVMTTADDAILQGRIIGSERLAVQPDFLSQIQFLFQFLSTCYLLPSLYLHFCVFFHGAQAMLLLQEVSSNYLLATDYITGLYRQIDAKQHWESRETHHPNQLAMGSPKLRGHIIHTRCNLHRQPELKLETSATRAHVHSAQRRQGRCPVSHGSAPTRRGRADVSRFPESLKIGGRQVEKGSVGVTGRLHCDRGWEKGEVAFYMSVHEVEPVQECAVGNVKIKTKALYALPFQGQNEREKKMLACIQHTDDELMIPSVQAGQRVSVGERGSDFCEQLTAFLSSKMMLQHPGQVSASEVSASAIVPCLSPPGSLVFEDFANLTPFVKEELRFAIQSKHLCHRMSSALESVAPEEDERKKRRRERNKIAAAKCRNKKKEKTECLQKESEKLESVNAELKAQIEELKNEKQHLIYMLNLHRPTCIVRAQNGRTPEDERNLFIQQIKEGTLQS</sequence>
<dbReference type="SUPFAM" id="SSF57959">
    <property type="entry name" value="Leucine zipper domain"/>
    <property type="match status" value="1"/>
</dbReference>
<dbReference type="SMART" id="SM00338">
    <property type="entry name" value="BRLZ"/>
    <property type="match status" value="1"/>
</dbReference>
<dbReference type="InterPro" id="IPR046347">
    <property type="entry name" value="bZIP_sf"/>
</dbReference>
<dbReference type="EMBL" id="SGJD01000458">
    <property type="protein sequence ID" value="KAB0405085.1"/>
    <property type="molecule type" value="Genomic_DNA"/>
</dbReference>
<feature type="coiled-coil region" evidence="2">
    <location>
        <begin position="651"/>
        <end position="705"/>
    </location>
</feature>
<dbReference type="CDD" id="cd14722">
    <property type="entry name" value="bZIP_ATF3"/>
    <property type="match status" value="1"/>
</dbReference>